<dbReference type="Proteomes" id="UP000651977">
    <property type="component" value="Unassembled WGS sequence"/>
</dbReference>
<accession>A0ABQ1I6N6</accession>
<dbReference type="InterPro" id="IPR050126">
    <property type="entry name" value="Ap4A_hydrolase"/>
</dbReference>
<dbReference type="RefSeq" id="WP_055733361.1">
    <property type="nucleotide sequence ID" value="NZ_BMDY01000048.1"/>
</dbReference>
<dbReference type="PANTHER" id="PTHR42850">
    <property type="entry name" value="METALLOPHOSPHOESTERASE"/>
    <property type="match status" value="1"/>
</dbReference>
<name>A0ABQ1I6N6_9ALTE</name>
<gene>
    <name evidence="2" type="ORF">GCM10007414_39150</name>
</gene>
<sequence length="121" mass="13571">MRIAVLSDIHSNVFALSAVLADVSKHGVDVTVNLGDILYGPIAPKYTYELLMENQLVTVRGNQDRQIYEARVSEIDANPSMQFILEDLGSKPLDWMRQLPFSHQLTEQVFLCHASPSDDLV</sequence>
<reference evidence="3" key="1">
    <citation type="journal article" date="2019" name="Int. J. Syst. Evol. Microbiol.">
        <title>The Global Catalogue of Microorganisms (GCM) 10K type strain sequencing project: providing services to taxonomists for standard genome sequencing and annotation.</title>
        <authorList>
            <consortium name="The Broad Institute Genomics Platform"/>
            <consortium name="The Broad Institute Genome Sequencing Center for Infectious Disease"/>
            <person name="Wu L."/>
            <person name="Ma J."/>
        </authorList>
    </citation>
    <scope>NUCLEOTIDE SEQUENCE [LARGE SCALE GENOMIC DNA]</scope>
    <source>
        <strain evidence="3">CGMCC 1.10131</strain>
    </source>
</reference>
<dbReference type="PANTHER" id="PTHR42850:SF2">
    <property type="entry name" value="BLL5683 PROTEIN"/>
    <property type="match status" value="1"/>
</dbReference>
<dbReference type="InterPro" id="IPR029052">
    <property type="entry name" value="Metallo-depent_PP-like"/>
</dbReference>
<dbReference type="SUPFAM" id="SSF56300">
    <property type="entry name" value="Metallo-dependent phosphatases"/>
    <property type="match status" value="1"/>
</dbReference>
<comment type="caution">
    <text evidence="2">The sequence shown here is derived from an EMBL/GenBank/DDBJ whole genome shotgun (WGS) entry which is preliminary data.</text>
</comment>
<dbReference type="Pfam" id="PF00149">
    <property type="entry name" value="Metallophos"/>
    <property type="match status" value="1"/>
</dbReference>
<evidence type="ECO:0000259" key="1">
    <source>
        <dbReference type="Pfam" id="PF00149"/>
    </source>
</evidence>
<keyword evidence="3" id="KW-1185">Reference proteome</keyword>
<organism evidence="2 3">
    <name type="scientific">Agarivorans gilvus</name>
    <dbReference type="NCBI Taxonomy" id="680279"/>
    <lineage>
        <taxon>Bacteria</taxon>
        <taxon>Pseudomonadati</taxon>
        <taxon>Pseudomonadota</taxon>
        <taxon>Gammaproteobacteria</taxon>
        <taxon>Alteromonadales</taxon>
        <taxon>Alteromonadaceae</taxon>
        <taxon>Agarivorans</taxon>
    </lineage>
</organism>
<evidence type="ECO:0000313" key="2">
    <source>
        <dbReference type="EMBL" id="GGB21914.1"/>
    </source>
</evidence>
<dbReference type="Gene3D" id="3.60.21.10">
    <property type="match status" value="1"/>
</dbReference>
<feature type="domain" description="Calcineurin-like phosphoesterase" evidence="1">
    <location>
        <begin position="1"/>
        <end position="116"/>
    </location>
</feature>
<proteinExistence type="predicted"/>
<protein>
    <recommendedName>
        <fullName evidence="1">Calcineurin-like phosphoesterase domain-containing protein</fullName>
    </recommendedName>
</protein>
<dbReference type="EMBL" id="BMDY01000048">
    <property type="protein sequence ID" value="GGB21914.1"/>
    <property type="molecule type" value="Genomic_DNA"/>
</dbReference>
<evidence type="ECO:0000313" key="3">
    <source>
        <dbReference type="Proteomes" id="UP000651977"/>
    </source>
</evidence>
<dbReference type="InterPro" id="IPR004843">
    <property type="entry name" value="Calcineurin-like_PHP"/>
</dbReference>